<dbReference type="SUPFAM" id="SSF144232">
    <property type="entry name" value="HIT/MYND zinc finger-like"/>
    <property type="match status" value="1"/>
</dbReference>
<sequence length="101" mass="12083">MEYLSDNEMLRSKKSYKPGFIFREEPYAYVVNSEYLGKVCNNCFKRTQLKTCSNCKSVYYCTSKCQIENWNNVHKYICKYLKMKPDINPQSRTVLSNFCHF</sequence>
<keyword evidence="3" id="KW-0862">Zinc</keyword>
<keyword evidence="2 4" id="KW-0863">Zinc-finger</keyword>
<gene>
    <name evidence="6" type="ORF">A3Q56_07252</name>
</gene>
<evidence type="ECO:0000259" key="5">
    <source>
        <dbReference type="PROSITE" id="PS50865"/>
    </source>
</evidence>
<keyword evidence="1" id="KW-0479">Metal-binding</keyword>
<dbReference type="GO" id="GO:0008270">
    <property type="term" value="F:zinc ion binding"/>
    <property type="evidence" value="ECO:0007669"/>
    <property type="project" value="UniProtKB-KW"/>
</dbReference>
<dbReference type="InterPro" id="IPR046341">
    <property type="entry name" value="SET_dom_sf"/>
</dbReference>
<evidence type="ECO:0000256" key="4">
    <source>
        <dbReference type="PROSITE-ProRule" id="PRU00134"/>
    </source>
</evidence>
<dbReference type="Gene3D" id="6.10.140.2220">
    <property type="match status" value="1"/>
</dbReference>
<protein>
    <recommendedName>
        <fullName evidence="5">MYND-type domain-containing protein</fullName>
    </recommendedName>
</protein>
<dbReference type="Gene3D" id="2.170.270.10">
    <property type="entry name" value="SET domain"/>
    <property type="match status" value="1"/>
</dbReference>
<dbReference type="PROSITE" id="PS50865">
    <property type="entry name" value="ZF_MYND_2"/>
    <property type="match status" value="1"/>
</dbReference>
<proteinExistence type="predicted"/>
<dbReference type="InterPro" id="IPR002893">
    <property type="entry name" value="Znf_MYND"/>
</dbReference>
<dbReference type="Gene3D" id="1.10.220.160">
    <property type="match status" value="1"/>
</dbReference>
<dbReference type="OrthoDB" id="265717at2759"/>
<accession>A0A177ASP8</accession>
<evidence type="ECO:0000256" key="3">
    <source>
        <dbReference type="ARBA" id="ARBA00022833"/>
    </source>
</evidence>
<evidence type="ECO:0000256" key="2">
    <source>
        <dbReference type="ARBA" id="ARBA00022771"/>
    </source>
</evidence>
<feature type="domain" description="MYND-type" evidence="5">
    <location>
        <begin position="40"/>
        <end position="78"/>
    </location>
</feature>
<dbReference type="EMBL" id="LWCA01001484">
    <property type="protein sequence ID" value="OAF65026.1"/>
    <property type="molecule type" value="Genomic_DNA"/>
</dbReference>
<evidence type="ECO:0000256" key="1">
    <source>
        <dbReference type="ARBA" id="ARBA00022723"/>
    </source>
</evidence>
<organism evidence="6 7">
    <name type="scientific">Intoshia linei</name>
    <dbReference type="NCBI Taxonomy" id="1819745"/>
    <lineage>
        <taxon>Eukaryota</taxon>
        <taxon>Metazoa</taxon>
        <taxon>Spiralia</taxon>
        <taxon>Lophotrochozoa</taxon>
        <taxon>Mesozoa</taxon>
        <taxon>Orthonectida</taxon>
        <taxon>Rhopaluridae</taxon>
        <taxon>Intoshia</taxon>
    </lineage>
</organism>
<evidence type="ECO:0000313" key="6">
    <source>
        <dbReference type="EMBL" id="OAF65026.1"/>
    </source>
</evidence>
<keyword evidence="7" id="KW-1185">Reference proteome</keyword>
<dbReference type="PROSITE" id="PS01360">
    <property type="entry name" value="ZF_MYND_1"/>
    <property type="match status" value="1"/>
</dbReference>
<reference evidence="6 7" key="1">
    <citation type="submission" date="2016-04" db="EMBL/GenBank/DDBJ databases">
        <title>The genome of Intoshia linei affirms orthonectids as highly simplified spiralians.</title>
        <authorList>
            <person name="Mikhailov K.V."/>
            <person name="Slusarev G.S."/>
            <person name="Nikitin M.A."/>
            <person name="Logacheva M.D."/>
            <person name="Penin A."/>
            <person name="Aleoshin V."/>
            <person name="Panchin Y.V."/>
        </authorList>
    </citation>
    <scope>NUCLEOTIDE SEQUENCE [LARGE SCALE GENOMIC DNA]</scope>
    <source>
        <strain evidence="6">Intl2013</strain>
        <tissue evidence="6">Whole animal</tissue>
    </source>
</reference>
<dbReference type="AlphaFoldDB" id="A0A177ASP8"/>
<comment type="caution">
    <text evidence="6">The sequence shown here is derived from an EMBL/GenBank/DDBJ whole genome shotgun (WGS) entry which is preliminary data.</text>
</comment>
<dbReference type="Pfam" id="PF01753">
    <property type="entry name" value="zf-MYND"/>
    <property type="match status" value="1"/>
</dbReference>
<name>A0A177ASP8_9BILA</name>
<dbReference type="Proteomes" id="UP000078046">
    <property type="component" value="Unassembled WGS sequence"/>
</dbReference>
<evidence type="ECO:0000313" key="7">
    <source>
        <dbReference type="Proteomes" id="UP000078046"/>
    </source>
</evidence>